<dbReference type="Pfam" id="PF13673">
    <property type="entry name" value="Acetyltransf_10"/>
    <property type="match status" value="1"/>
</dbReference>
<proteinExistence type="predicted"/>
<dbReference type="Gene3D" id="3.40.630.30">
    <property type="match status" value="1"/>
</dbReference>
<gene>
    <name evidence="2" type="ORF">SAMN04488696_0409</name>
</gene>
<dbReference type="CDD" id="cd04301">
    <property type="entry name" value="NAT_SF"/>
    <property type="match status" value="1"/>
</dbReference>
<dbReference type="PROSITE" id="PS51186">
    <property type="entry name" value="GNAT"/>
    <property type="match status" value="1"/>
</dbReference>
<name>A0A1I4P1S9_9EURY</name>
<dbReference type="SUPFAM" id="SSF55729">
    <property type="entry name" value="Acyl-CoA N-acyltransferases (Nat)"/>
    <property type="match status" value="1"/>
</dbReference>
<organism evidence="2 3">
    <name type="scientific">Methanolobus profundi</name>
    <dbReference type="NCBI Taxonomy" id="487685"/>
    <lineage>
        <taxon>Archaea</taxon>
        <taxon>Methanobacteriati</taxon>
        <taxon>Methanobacteriota</taxon>
        <taxon>Stenosarchaea group</taxon>
        <taxon>Methanomicrobia</taxon>
        <taxon>Methanosarcinales</taxon>
        <taxon>Methanosarcinaceae</taxon>
        <taxon>Methanolobus</taxon>
    </lineage>
</organism>
<dbReference type="GO" id="GO:0004343">
    <property type="term" value="F:glucosamine 6-phosphate N-acetyltransferase activity"/>
    <property type="evidence" value="ECO:0007669"/>
    <property type="project" value="TreeGrafter"/>
</dbReference>
<feature type="domain" description="N-acetyltransferase" evidence="1">
    <location>
        <begin position="1"/>
        <end position="141"/>
    </location>
</feature>
<evidence type="ECO:0000313" key="2">
    <source>
        <dbReference type="EMBL" id="SFM21794.1"/>
    </source>
</evidence>
<dbReference type="OrthoDB" id="111868at2157"/>
<dbReference type="InterPro" id="IPR000182">
    <property type="entry name" value="GNAT_dom"/>
</dbReference>
<dbReference type="PANTHER" id="PTHR13355">
    <property type="entry name" value="GLUCOSAMINE 6-PHOSPHATE N-ACETYLTRANSFERASE"/>
    <property type="match status" value="1"/>
</dbReference>
<dbReference type="InterPro" id="IPR039143">
    <property type="entry name" value="GNPNAT1-like"/>
</dbReference>
<accession>A0A1I4P1S9</accession>
<dbReference type="STRING" id="487685.SAMN04488696_0409"/>
<dbReference type="AlphaFoldDB" id="A0A1I4P1S9"/>
<evidence type="ECO:0000313" key="3">
    <source>
        <dbReference type="Proteomes" id="UP000198535"/>
    </source>
</evidence>
<dbReference type="RefSeq" id="WP_143072242.1">
    <property type="nucleotide sequence ID" value="NZ_FOUJ01000001.1"/>
</dbReference>
<dbReference type="InterPro" id="IPR016181">
    <property type="entry name" value="Acyl_CoA_acyltransferase"/>
</dbReference>
<dbReference type="PANTHER" id="PTHR13355:SF11">
    <property type="entry name" value="GLUCOSAMINE 6-PHOSPHATE N-ACETYLTRANSFERASE"/>
    <property type="match status" value="1"/>
</dbReference>
<keyword evidence="2" id="KW-0012">Acyltransferase</keyword>
<dbReference type="Proteomes" id="UP000198535">
    <property type="component" value="Unassembled WGS sequence"/>
</dbReference>
<sequence>MQIKWTNRHDNFIDAYMVRREVFVVEQKVPEELEIDEYDNIALHLVVYDDRTPVATGRIFETGSSFVIGRICVLREYRNMGLGNLLMEELIGKAISMGATEIVLSSQTYATGFYEKFGFKEYGNIYLDAGIEHISMRKKIL</sequence>
<keyword evidence="2" id="KW-0808">Transferase</keyword>
<protein>
    <submittedName>
        <fullName evidence="2">Predicted N-acyltransferase, GNAT family</fullName>
    </submittedName>
</protein>
<dbReference type="EMBL" id="FOUJ01000001">
    <property type="protein sequence ID" value="SFM21794.1"/>
    <property type="molecule type" value="Genomic_DNA"/>
</dbReference>
<keyword evidence="3" id="KW-1185">Reference proteome</keyword>
<evidence type="ECO:0000259" key="1">
    <source>
        <dbReference type="PROSITE" id="PS51186"/>
    </source>
</evidence>
<reference evidence="3" key="1">
    <citation type="submission" date="2016-10" db="EMBL/GenBank/DDBJ databases">
        <authorList>
            <person name="Varghese N."/>
            <person name="Submissions S."/>
        </authorList>
    </citation>
    <scope>NUCLEOTIDE SEQUENCE [LARGE SCALE GENOMIC DNA]</scope>
    <source>
        <strain evidence="3">Mob M</strain>
    </source>
</reference>